<sequence>MSSSRRPYTTLRRVHRLKSVDFCALARVTHAKRRAYHSTGGFKLLGILPQRRFRIVTSHNGTPGMISVDAVQMGNASDVGIVFEQGGSGDSDPGGSWTGNACTGGSDAEMSEDSTPIYDSSDSTSHKVPVTPISSSPPESPGDATRDHGLTDLMLDEVLIDILFYHVSAILAWIGLLFAFPLKRVALVGLRATFWQKLKALLVNAMVLLITASSKGPWVSSFPWVGPHDNTYRRQDFTRQFRGRSIEQIHHLSSLLKLGGFTRTALLNRLARSSDRLQTEADHGSMFTDMIEDLEQELAFAHESAKKGKIRDRTQSIYRSAELCSFESDLLLYAALAGIRVDEPTINGPRKIYNCSFRPRLASGIQFTLTAYAVASHSGTAGIVFEYKTGRSANLAAPEGFQTELIFGQDMLPSFFLSLVNALRK</sequence>
<keyword evidence="2" id="KW-0812">Transmembrane</keyword>
<feature type="transmembrane region" description="Helical" evidence="2">
    <location>
        <begin position="162"/>
        <end position="182"/>
    </location>
</feature>
<feature type="compositionally biased region" description="Polar residues" evidence="1">
    <location>
        <begin position="113"/>
        <end position="123"/>
    </location>
</feature>
<evidence type="ECO:0000256" key="1">
    <source>
        <dbReference type="SAM" id="MobiDB-lite"/>
    </source>
</evidence>
<dbReference type="Proteomes" id="UP000006514">
    <property type="component" value="Unassembled WGS sequence"/>
</dbReference>
<reference evidence="4" key="1">
    <citation type="journal article" date="2012" name="Science">
        <title>The Paleozoic origin of enzymatic lignin decomposition reconstructed from 31 fungal genomes.</title>
        <authorList>
            <person name="Floudas D."/>
            <person name="Binder M."/>
            <person name="Riley R."/>
            <person name="Barry K."/>
            <person name="Blanchette R.A."/>
            <person name="Henrissat B."/>
            <person name="Martinez A.T."/>
            <person name="Otillar R."/>
            <person name="Spatafora J.W."/>
            <person name="Yadav J.S."/>
            <person name="Aerts A."/>
            <person name="Benoit I."/>
            <person name="Boyd A."/>
            <person name="Carlson A."/>
            <person name="Copeland A."/>
            <person name="Coutinho P.M."/>
            <person name="de Vries R.P."/>
            <person name="Ferreira P."/>
            <person name="Findley K."/>
            <person name="Foster B."/>
            <person name="Gaskell J."/>
            <person name="Glotzer D."/>
            <person name="Gorecki P."/>
            <person name="Heitman J."/>
            <person name="Hesse C."/>
            <person name="Hori C."/>
            <person name="Igarashi K."/>
            <person name="Jurgens J.A."/>
            <person name="Kallen N."/>
            <person name="Kersten P."/>
            <person name="Kohler A."/>
            <person name="Kuees U."/>
            <person name="Kumar T.K.A."/>
            <person name="Kuo A."/>
            <person name="LaButti K."/>
            <person name="Larrondo L.F."/>
            <person name="Lindquist E."/>
            <person name="Ling A."/>
            <person name="Lombard V."/>
            <person name="Lucas S."/>
            <person name="Lundell T."/>
            <person name="Martin R."/>
            <person name="McLaughlin D.J."/>
            <person name="Morgenstern I."/>
            <person name="Morin E."/>
            <person name="Murat C."/>
            <person name="Nagy L.G."/>
            <person name="Nolan M."/>
            <person name="Ohm R.A."/>
            <person name="Patyshakuliyeva A."/>
            <person name="Rokas A."/>
            <person name="Ruiz-Duenas F.J."/>
            <person name="Sabat G."/>
            <person name="Salamov A."/>
            <person name="Samejima M."/>
            <person name="Schmutz J."/>
            <person name="Slot J.C."/>
            <person name="St John F."/>
            <person name="Stenlid J."/>
            <person name="Sun H."/>
            <person name="Sun S."/>
            <person name="Syed K."/>
            <person name="Tsang A."/>
            <person name="Wiebenga A."/>
            <person name="Young D."/>
            <person name="Pisabarro A."/>
            <person name="Eastwood D.C."/>
            <person name="Martin F."/>
            <person name="Cullen D."/>
            <person name="Grigoriev I.V."/>
            <person name="Hibbett D.S."/>
        </authorList>
    </citation>
    <scope>NUCLEOTIDE SEQUENCE [LARGE SCALE GENOMIC DNA]</scope>
    <source>
        <strain evidence="4">TFB10046</strain>
    </source>
</reference>
<dbReference type="InParanoid" id="J0CSK7"/>
<evidence type="ECO:0000256" key="2">
    <source>
        <dbReference type="SAM" id="Phobius"/>
    </source>
</evidence>
<proteinExistence type="predicted"/>
<evidence type="ECO:0000313" key="4">
    <source>
        <dbReference type="Proteomes" id="UP000006514"/>
    </source>
</evidence>
<organism evidence="3 4">
    <name type="scientific">Auricularia subglabra (strain TFB-10046 / SS5)</name>
    <name type="common">White-rot fungus</name>
    <name type="synonym">Auricularia delicata (strain TFB10046)</name>
    <dbReference type="NCBI Taxonomy" id="717982"/>
    <lineage>
        <taxon>Eukaryota</taxon>
        <taxon>Fungi</taxon>
        <taxon>Dikarya</taxon>
        <taxon>Basidiomycota</taxon>
        <taxon>Agaricomycotina</taxon>
        <taxon>Agaricomycetes</taxon>
        <taxon>Auriculariales</taxon>
        <taxon>Auriculariaceae</taxon>
        <taxon>Auricularia</taxon>
    </lineage>
</organism>
<keyword evidence="4" id="KW-1185">Reference proteome</keyword>
<dbReference type="KEGG" id="adl:AURDEDRAFT_131774"/>
<accession>J0CSK7</accession>
<dbReference type="AlphaFoldDB" id="J0CSK7"/>
<gene>
    <name evidence="3" type="ORF">AURDEDRAFT_131774</name>
</gene>
<evidence type="ECO:0000313" key="3">
    <source>
        <dbReference type="EMBL" id="EJD33274.1"/>
    </source>
</evidence>
<dbReference type="EMBL" id="JH688330">
    <property type="protein sequence ID" value="EJD33274.1"/>
    <property type="molecule type" value="Genomic_DNA"/>
</dbReference>
<feature type="transmembrane region" description="Helical" evidence="2">
    <location>
        <begin position="194"/>
        <end position="212"/>
    </location>
</feature>
<keyword evidence="2" id="KW-0472">Membrane</keyword>
<feature type="region of interest" description="Disordered" evidence="1">
    <location>
        <begin position="86"/>
        <end position="147"/>
    </location>
</feature>
<protein>
    <submittedName>
        <fullName evidence="3">Uncharacterized protein</fullName>
    </submittedName>
</protein>
<name>J0CSK7_AURST</name>
<keyword evidence="2" id="KW-1133">Transmembrane helix</keyword>